<name>A0A4R1GJU2_9GAMM</name>
<proteinExistence type="predicted"/>
<comment type="caution">
    <text evidence="2">The sequence shown here is derived from an EMBL/GenBank/DDBJ whole genome shotgun (WGS) entry which is preliminary data.</text>
</comment>
<sequence length="278" mass="31258">MSVIVSLTSTSTRMELLKYTLLSLMDQDYPAFRIYLSLSKEPYLIDSGVKVLPPWLNDMVSIGKLEVYWVKNTGPYRKLLPIINQVEDDDLLVTCDDDVIYGRGWLSSLIESATEYPKHVVCGRGRTVKKSIFSSRPQTYLHWPLAHGGATGFDIVPTGVGGVVYNKNLLDMDFINKKEFMDLAPRQDDLWFNKARELLNTPVHISEKAGSFLFPINAPGALFDNNAFSKKSSKRFRIISALQEKAQGLAGRLGLPICSNDVAYSNINRYVKKRGSQI</sequence>
<dbReference type="Gene3D" id="3.90.550.10">
    <property type="entry name" value="Spore Coat Polysaccharide Biosynthesis Protein SpsA, Chain A"/>
    <property type="match status" value="1"/>
</dbReference>
<evidence type="ECO:0000313" key="3">
    <source>
        <dbReference type="Proteomes" id="UP000294546"/>
    </source>
</evidence>
<keyword evidence="2" id="KW-0808">Transferase</keyword>
<organism evidence="2 3">
    <name type="scientific">Marinobacterium mangrovicola</name>
    <dbReference type="NCBI Taxonomy" id="1476959"/>
    <lineage>
        <taxon>Bacteria</taxon>
        <taxon>Pseudomonadati</taxon>
        <taxon>Pseudomonadota</taxon>
        <taxon>Gammaproteobacteria</taxon>
        <taxon>Oceanospirillales</taxon>
        <taxon>Oceanospirillaceae</taxon>
        <taxon>Marinobacterium</taxon>
    </lineage>
</organism>
<protein>
    <submittedName>
        <fullName evidence="2">Glycosyl transferase family 2</fullName>
    </submittedName>
</protein>
<dbReference type="InterPro" id="IPR029044">
    <property type="entry name" value="Nucleotide-diphossugar_trans"/>
</dbReference>
<dbReference type="CDD" id="cd00761">
    <property type="entry name" value="Glyco_tranf_GTA_type"/>
    <property type="match status" value="1"/>
</dbReference>
<dbReference type="OrthoDB" id="5465469at2"/>
<gene>
    <name evidence="2" type="ORF">CLV83_2412</name>
</gene>
<dbReference type="EMBL" id="SMFU01000008">
    <property type="protein sequence ID" value="TCK07541.1"/>
    <property type="molecule type" value="Genomic_DNA"/>
</dbReference>
<dbReference type="SUPFAM" id="SSF53448">
    <property type="entry name" value="Nucleotide-diphospho-sugar transferases"/>
    <property type="match status" value="1"/>
</dbReference>
<keyword evidence="3" id="KW-1185">Reference proteome</keyword>
<dbReference type="Pfam" id="PF00535">
    <property type="entry name" value="Glycos_transf_2"/>
    <property type="match status" value="1"/>
</dbReference>
<evidence type="ECO:0000313" key="2">
    <source>
        <dbReference type="EMBL" id="TCK07541.1"/>
    </source>
</evidence>
<accession>A0A4R1GJU2</accession>
<dbReference type="Proteomes" id="UP000294546">
    <property type="component" value="Unassembled WGS sequence"/>
</dbReference>
<reference evidence="2 3" key="1">
    <citation type="submission" date="2019-03" db="EMBL/GenBank/DDBJ databases">
        <title>Genomic Encyclopedia of Archaeal and Bacterial Type Strains, Phase II (KMG-II): from individual species to whole genera.</title>
        <authorList>
            <person name="Goeker M."/>
        </authorList>
    </citation>
    <scope>NUCLEOTIDE SEQUENCE [LARGE SCALE GENOMIC DNA]</scope>
    <source>
        <strain evidence="2 3">DSM 27697</strain>
    </source>
</reference>
<dbReference type="InterPro" id="IPR001173">
    <property type="entry name" value="Glyco_trans_2-like"/>
</dbReference>
<dbReference type="GO" id="GO:0016740">
    <property type="term" value="F:transferase activity"/>
    <property type="evidence" value="ECO:0007669"/>
    <property type="project" value="UniProtKB-KW"/>
</dbReference>
<evidence type="ECO:0000259" key="1">
    <source>
        <dbReference type="Pfam" id="PF00535"/>
    </source>
</evidence>
<dbReference type="AlphaFoldDB" id="A0A4R1GJU2"/>
<feature type="domain" description="Glycosyltransferase 2-like" evidence="1">
    <location>
        <begin position="16"/>
        <end position="139"/>
    </location>
</feature>